<dbReference type="OrthoDB" id="1744168at2759"/>
<organism evidence="1 2">
    <name type="scientific">Mucuna pruriens</name>
    <name type="common">Velvet bean</name>
    <name type="synonym">Dolichos pruriens</name>
    <dbReference type="NCBI Taxonomy" id="157652"/>
    <lineage>
        <taxon>Eukaryota</taxon>
        <taxon>Viridiplantae</taxon>
        <taxon>Streptophyta</taxon>
        <taxon>Embryophyta</taxon>
        <taxon>Tracheophyta</taxon>
        <taxon>Spermatophyta</taxon>
        <taxon>Magnoliopsida</taxon>
        <taxon>eudicotyledons</taxon>
        <taxon>Gunneridae</taxon>
        <taxon>Pentapetalae</taxon>
        <taxon>rosids</taxon>
        <taxon>fabids</taxon>
        <taxon>Fabales</taxon>
        <taxon>Fabaceae</taxon>
        <taxon>Papilionoideae</taxon>
        <taxon>50 kb inversion clade</taxon>
        <taxon>NPAAA clade</taxon>
        <taxon>indigoferoid/millettioid clade</taxon>
        <taxon>Phaseoleae</taxon>
        <taxon>Mucuna</taxon>
    </lineage>
</organism>
<evidence type="ECO:0008006" key="3">
    <source>
        <dbReference type="Google" id="ProtNLM"/>
    </source>
</evidence>
<dbReference type="EMBL" id="QJKJ01010624">
    <property type="protein sequence ID" value="RDX73166.1"/>
    <property type="molecule type" value="Genomic_DNA"/>
</dbReference>
<sequence>MEKGIKAKISNMRLKNKITKLNSLVGQLAIGQHQSSPLARVCGICPSMEHPTNACLTLQEIELNAAEVAIMMGKCNFDAMLDLGTSINVIPSSVYKSLRLDALESISIVIQLENKSITQPLGILEDMLMQVNDMIFLVDFYVLDMKDELSSKGPTLVLGRPFLKTTRTKIDVHVGTLFMEFGDNRVEYIIFEAMKHPIKNHLVFYLDVIDLLGDDYMDLHSEFPNFDDFKDCDCTCTELTECPICLEISNVINVFLILLGVQKFKPYLKLQTSKLDNLGSLGKLRQRSTTFFMVQLNSSPDYGTLAANSSANPIFLGTFDHVIISSLVCGEL</sequence>
<reference evidence="1" key="1">
    <citation type="submission" date="2018-05" db="EMBL/GenBank/DDBJ databases">
        <title>Draft genome of Mucuna pruriens seed.</title>
        <authorList>
            <person name="Nnadi N.E."/>
            <person name="Vos R."/>
            <person name="Hasami M.H."/>
            <person name="Devisetty U.K."/>
            <person name="Aguiy J.C."/>
        </authorList>
    </citation>
    <scope>NUCLEOTIDE SEQUENCE [LARGE SCALE GENOMIC DNA]</scope>
    <source>
        <strain evidence="1">JCA_2017</strain>
    </source>
</reference>
<dbReference type="CDD" id="cd00303">
    <property type="entry name" value="retropepsin_like"/>
    <property type="match status" value="1"/>
</dbReference>
<dbReference type="PANTHER" id="PTHR33067">
    <property type="entry name" value="RNA-DIRECTED DNA POLYMERASE-RELATED"/>
    <property type="match status" value="1"/>
</dbReference>
<dbReference type="AlphaFoldDB" id="A0A371F4F1"/>
<proteinExistence type="predicted"/>
<accession>A0A371F4F1</accession>
<gene>
    <name evidence="1" type="ORF">CR513_47264</name>
</gene>
<dbReference type="PANTHER" id="PTHR33067:SF9">
    <property type="entry name" value="RNA-DIRECTED DNA POLYMERASE"/>
    <property type="match status" value="1"/>
</dbReference>
<dbReference type="Proteomes" id="UP000257109">
    <property type="component" value="Unassembled WGS sequence"/>
</dbReference>
<evidence type="ECO:0000313" key="2">
    <source>
        <dbReference type="Proteomes" id="UP000257109"/>
    </source>
</evidence>
<dbReference type="InterPro" id="IPR021109">
    <property type="entry name" value="Peptidase_aspartic_dom_sf"/>
</dbReference>
<keyword evidence="2" id="KW-1185">Reference proteome</keyword>
<dbReference type="Gene3D" id="2.40.70.10">
    <property type="entry name" value="Acid Proteases"/>
    <property type="match status" value="1"/>
</dbReference>
<name>A0A371F4F1_MUCPR</name>
<protein>
    <recommendedName>
        <fullName evidence="3">Aspartic peptidase DDI1-type domain-containing protein</fullName>
    </recommendedName>
</protein>
<comment type="caution">
    <text evidence="1">The sequence shown here is derived from an EMBL/GenBank/DDBJ whole genome shotgun (WGS) entry which is preliminary data.</text>
</comment>
<feature type="non-terminal residue" evidence="1">
    <location>
        <position position="1"/>
    </location>
</feature>
<dbReference type="SUPFAM" id="SSF50630">
    <property type="entry name" value="Acid proteases"/>
    <property type="match status" value="1"/>
</dbReference>
<evidence type="ECO:0000313" key="1">
    <source>
        <dbReference type="EMBL" id="RDX73166.1"/>
    </source>
</evidence>